<dbReference type="HOGENOM" id="CLU_033094_0_0_1"/>
<feature type="compositionally biased region" description="Basic and acidic residues" evidence="1">
    <location>
        <begin position="16"/>
        <end position="27"/>
    </location>
</feature>
<evidence type="ECO:0000313" key="4">
    <source>
        <dbReference type="EMBL" id="CEP60445.1"/>
    </source>
</evidence>
<keyword evidence="2" id="KW-0472">Membrane</keyword>
<dbReference type="Proteomes" id="UP000054304">
    <property type="component" value="Unassembled WGS sequence"/>
</dbReference>
<dbReference type="AlphaFoldDB" id="A0A0C7MYA3"/>
<dbReference type="STRING" id="1245769.A0A0C7MYA3"/>
<sequence length="437" mass="49854">MTAGFQRFASATQTETDGKNDDHHTKNPDTTASASSEQKYAINAHGQVFKVPDYTIKDVLSAIPAECYQRSLLRSLGFVARDILGMVSLAVVAHRWAGPWLQAAEAPLLVRFLFWNAYAAALGAFGTGLWIMAHECGHQAFSDYGAVNDFVGWLLHSYLLVPYFSWKYSHSKHHKATGHLHRDMVFLPPTKQEFWQTRGWAAELAEVTEDSPLRTLAELVAQQLGGWLMHLVTNVTGQRYPDAPAWTRNHFWPLSPLFETKDALYIVLSDLGILAQCLVLRMWYVRFGAWSVAINWLVPYLWVNHWLVFITYLQHTDHTLPHYDQSQWTFAKGAAATIDRRLPFVGPHIFHDIIETHVLHHFVSRIPFYNARPASEAIRRVMGEHYRSTDENMFKSFWKVARGCQYVDGDNGVYMFRNVNNQGVGMGSDGVTEEIKR</sequence>
<dbReference type="GeneID" id="34683836"/>
<dbReference type="EMBL" id="LN736360">
    <property type="protein sequence ID" value="CEP60445.1"/>
    <property type="molecule type" value="Genomic_DNA"/>
</dbReference>
<dbReference type="OrthoDB" id="1461976at2759"/>
<feature type="domain" description="Fatty acid desaturase" evidence="3">
    <location>
        <begin position="115"/>
        <end position="388"/>
    </location>
</feature>
<keyword evidence="2" id="KW-1133">Transmembrane helix</keyword>
<evidence type="ECO:0000259" key="3">
    <source>
        <dbReference type="Pfam" id="PF00487"/>
    </source>
</evidence>
<gene>
    <name evidence="4" type="ORF">LALA0_S01e11056g</name>
</gene>
<accession>A0A0C7MYA3</accession>
<dbReference type="Pfam" id="PF00487">
    <property type="entry name" value="FA_desaturase"/>
    <property type="match status" value="1"/>
</dbReference>
<dbReference type="InterPro" id="IPR005804">
    <property type="entry name" value="FA_desaturase_dom"/>
</dbReference>
<protein>
    <submittedName>
        <fullName evidence="4">LALA0S01e11056g1_1</fullName>
    </submittedName>
</protein>
<evidence type="ECO:0000313" key="5">
    <source>
        <dbReference type="Proteomes" id="UP000054304"/>
    </source>
</evidence>
<feature type="transmembrane region" description="Helical" evidence="2">
    <location>
        <begin position="290"/>
        <end position="313"/>
    </location>
</feature>
<dbReference type="RefSeq" id="XP_022626689.1">
    <property type="nucleotide sequence ID" value="XM_022774608.1"/>
</dbReference>
<dbReference type="CDD" id="cd03507">
    <property type="entry name" value="Delta12-FADS-like"/>
    <property type="match status" value="1"/>
</dbReference>
<evidence type="ECO:0000256" key="1">
    <source>
        <dbReference type="SAM" id="MobiDB-lite"/>
    </source>
</evidence>
<reference evidence="4 5" key="1">
    <citation type="submission" date="2014-12" db="EMBL/GenBank/DDBJ databases">
        <authorList>
            <person name="Neuveglise Cecile"/>
        </authorList>
    </citation>
    <scope>NUCLEOTIDE SEQUENCE [LARGE SCALE GENOMIC DNA]</scope>
    <source>
        <strain evidence="4 5">CBS 12615</strain>
    </source>
</reference>
<keyword evidence="5" id="KW-1185">Reference proteome</keyword>
<feature type="region of interest" description="Disordered" evidence="1">
    <location>
        <begin position="1"/>
        <end position="36"/>
    </location>
</feature>
<dbReference type="GO" id="GO:0016491">
    <property type="term" value="F:oxidoreductase activity"/>
    <property type="evidence" value="ECO:0007669"/>
    <property type="project" value="InterPro"/>
</dbReference>
<keyword evidence="2" id="KW-0812">Transmembrane</keyword>
<proteinExistence type="predicted"/>
<name>A0A0C7MYA3_9SACH</name>
<evidence type="ECO:0000256" key="2">
    <source>
        <dbReference type="SAM" id="Phobius"/>
    </source>
</evidence>
<feature type="transmembrane region" description="Helical" evidence="2">
    <location>
        <begin position="109"/>
        <end position="132"/>
    </location>
</feature>
<dbReference type="InterPro" id="IPR012171">
    <property type="entry name" value="Fatty_acid_desaturase"/>
</dbReference>
<organism evidence="4 5">
    <name type="scientific">Lachancea lanzarotensis</name>
    <dbReference type="NCBI Taxonomy" id="1245769"/>
    <lineage>
        <taxon>Eukaryota</taxon>
        <taxon>Fungi</taxon>
        <taxon>Dikarya</taxon>
        <taxon>Ascomycota</taxon>
        <taxon>Saccharomycotina</taxon>
        <taxon>Saccharomycetes</taxon>
        <taxon>Saccharomycetales</taxon>
        <taxon>Saccharomycetaceae</taxon>
        <taxon>Lachancea</taxon>
    </lineage>
</organism>
<dbReference type="PANTHER" id="PTHR32100">
    <property type="entry name" value="OMEGA-6 FATTY ACID DESATURASE, CHLOROPLASTIC"/>
    <property type="match status" value="1"/>
</dbReference>
<dbReference type="GO" id="GO:0006629">
    <property type="term" value="P:lipid metabolic process"/>
    <property type="evidence" value="ECO:0007669"/>
    <property type="project" value="InterPro"/>
</dbReference>